<proteinExistence type="predicted"/>
<evidence type="ECO:0000313" key="2">
    <source>
        <dbReference type="EMBL" id="SDN50384.1"/>
    </source>
</evidence>
<dbReference type="PANTHER" id="PTHR43245:SF53">
    <property type="entry name" value="EPIMERASE-RELATED"/>
    <property type="match status" value="1"/>
</dbReference>
<dbReference type="InterPro" id="IPR001509">
    <property type="entry name" value="Epimerase_deHydtase"/>
</dbReference>
<protein>
    <submittedName>
        <fullName evidence="2">Nucleoside-diphosphate-sugar epimerase</fullName>
    </submittedName>
</protein>
<dbReference type="STRING" id="211114.SAMN04489726_6905"/>
<dbReference type="InterPro" id="IPR036291">
    <property type="entry name" value="NAD(P)-bd_dom_sf"/>
</dbReference>
<reference evidence="2 3" key="1">
    <citation type="submission" date="2016-10" db="EMBL/GenBank/DDBJ databases">
        <authorList>
            <person name="de Groot N.N."/>
        </authorList>
    </citation>
    <scope>NUCLEOTIDE SEQUENCE [LARGE SCALE GENOMIC DNA]</scope>
    <source>
        <strain evidence="2 3">DSM 44149</strain>
    </source>
</reference>
<dbReference type="Gene3D" id="3.40.50.720">
    <property type="entry name" value="NAD(P)-binding Rossmann-like Domain"/>
    <property type="match status" value="1"/>
</dbReference>
<evidence type="ECO:0000313" key="3">
    <source>
        <dbReference type="Proteomes" id="UP000183376"/>
    </source>
</evidence>
<name>A0A1H0BXP1_ALLAB</name>
<dbReference type="EMBL" id="LT629701">
    <property type="protein sequence ID" value="SDN50384.1"/>
    <property type="molecule type" value="Genomic_DNA"/>
</dbReference>
<dbReference type="eggNOG" id="COG0451">
    <property type="taxonomic scope" value="Bacteria"/>
</dbReference>
<dbReference type="Pfam" id="PF01370">
    <property type="entry name" value="Epimerase"/>
    <property type="match status" value="1"/>
</dbReference>
<organism evidence="2 3">
    <name type="scientific">Allokutzneria albata</name>
    <name type="common">Kibdelosporangium albatum</name>
    <dbReference type="NCBI Taxonomy" id="211114"/>
    <lineage>
        <taxon>Bacteria</taxon>
        <taxon>Bacillati</taxon>
        <taxon>Actinomycetota</taxon>
        <taxon>Actinomycetes</taxon>
        <taxon>Pseudonocardiales</taxon>
        <taxon>Pseudonocardiaceae</taxon>
        <taxon>Allokutzneria</taxon>
    </lineage>
</organism>
<evidence type="ECO:0000259" key="1">
    <source>
        <dbReference type="Pfam" id="PF01370"/>
    </source>
</evidence>
<dbReference type="CDD" id="cd08946">
    <property type="entry name" value="SDR_e"/>
    <property type="match status" value="1"/>
</dbReference>
<dbReference type="SUPFAM" id="SSF51735">
    <property type="entry name" value="NAD(P)-binding Rossmann-fold domains"/>
    <property type="match status" value="1"/>
</dbReference>
<dbReference type="AlphaFoldDB" id="A0A1H0BXP1"/>
<feature type="domain" description="NAD-dependent epimerase/dehydratase" evidence="1">
    <location>
        <begin position="12"/>
        <end position="239"/>
    </location>
</feature>
<dbReference type="Proteomes" id="UP000183376">
    <property type="component" value="Chromosome I"/>
</dbReference>
<dbReference type="InterPro" id="IPR050177">
    <property type="entry name" value="Lipid_A_modif_metabolic_enz"/>
</dbReference>
<accession>A0A1H0BXP1</accession>
<dbReference type="PANTHER" id="PTHR43245">
    <property type="entry name" value="BIFUNCTIONAL POLYMYXIN RESISTANCE PROTEIN ARNA"/>
    <property type="match status" value="1"/>
</dbReference>
<gene>
    <name evidence="2" type="ORF">SAMN04489726_6905</name>
</gene>
<dbReference type="OrthoDB" id="4559195at2"/>
<sequence length="313" mass="32731">MTITDRFARPRVAVLGATGCVGRQVCAAFAGADYEVIAVARRFAPHIAGYRYRSLDVGGADVPRLADMLTAERAQVVVNATGGWGSTEHEMTYSHVDLVKRLVEAVAEVPQRPRLVHVGTIHEYGPVAPGTVIDENVVPAPRTTYAQTKLAGSEAVLRATAAGDVDGVVLRLVNVFGPHPSPASFLGALSAELRTVSPGQTLELSIAEAQRDHIDARDAAEAVLRAAHAGVVGEVINIGRGTALALRDLVYALVDAAGLDANAVREVGTPVTSKGGDWTQASTTKARERLGWTAAVPVAESVRAMLGALPVSV</sequence>
<keyword evidence="3" id="KW-1185">Reference proteome</keyword>
<dbReference type="RefSeq" id="WP_030426557.1">
    <property type="nucleotide sequence ID" value="NZ_JOEF01000001.1"/>
</dbReference>